<name>A0ABS8SAK2_DATST</name>
<protein>
    <submittedName>
        <fullName evidence="2">Uncharacterized protein</fullName>
    </submittedName>
</protein>
<sequence>TKTQVKEINDKPESPGYLNVLADQAGVIAENDVVSSQKQQDDALEAKESSKVDEDDSFQEQTEIGHASKGNEDGENDEDGERDNEDEGDDEDGKGDNEDGDDTDEKTTTANDKIEEENDENLHSTPTKVSSSGRDPRTTSTEIVVKYIRYENYNLQMLMDVHGDLEGDIA</sequence>
<feature type="compositionally biased region" description="Basic and acidic residues" evidence="1">
    <location>
        <begin position="39"/>
        <end position="52"/>
    </location>
</feature>
<feature type="non-terminal residue" evidence="2">
    <location>
        <position position="170"/>
    </location>
</feature>
<reference evidence="2 3" key="1">
    <citation type="journal article" date="2021" name="BMC Genomics">
        <title>Datura genome reveals duplications of psychoactive alkaloid biosynthetic genes and high mutation rate following tissue culture.</title>
        <authorList>
            <person name="Rajewski A."/>
            <person name="Carter-House D."/>
            <person name="Stajich J."/>
            <person name="Litt A."/>
        </authorList>
    </citation>
    <scope>NUCLEOTIDE SEQUENCE [LARGE SCALE GENOMIC DNA]</scope>
    <source>
        <strain evidence="2">AR-01</strain>
    </source>
</reference>
<dbReference type="EMBL" id="JACEIK010000372">
    <property type="protein sequence ID" value="MCD7455857.1"/>
    <property type="molecule type" value="Genomic_DNA"/>
</dbReference>
<gene>
    <name evidence="2" type="ORF">HAX54_029856</name>
</gene>
<feature type="compositionally biased region" description="Acidic residues" evidence="1">
    <location>
        <begin position="73"/>
        <end position="104"/>
    </location>
</feature>
<evidence type="ECO:0000256" key="1">
    <source>
        <dbReference type="SAM" id="MobiDB-lite"/>
    </source>
</evidence>
<feature type="non-terminal residue" evidence="2">
    <location>
        <position position="1"/>
    </location>
</feature>
<evidence type="ECO:0000313" key="3">
    <source>
        <dbReference type="Proteomes" id="UP000823775"/>
    </source>
</evidence>
<proteinExistence type="predicted"/>
<accession>A0ABS8SAK2</accession>
<dbReference type="Proteomes" id="UP000823775">
    <property type="component" value="Unassembled WGS sequence"/>
</dbReference>
<feature type="region of interest" description="Disordered" evidence="1">
    <location>
        <begin position="32"/>
        <end position="141"/>
    </location>
</feature>
<organism evidence="2 3">
    <name type="scientific">Datura stramonium</name>
    <name type="common">Jimsonweed</name>
    <name type="synonym">Common thornapple</name>
    <dbReference type="NCBI Taxonomy" id="4076"/>
    <lineage>
        <taxon>Eukaryota</taxon>
        <taxon>Viridiplantae</taxon>
        <taxon>Streptophyta</taxon>
        <taxon>Embryophyta</taxon>
        <taxon>Tracheophyta</taxon>
        <taxon>Spermatophyta</taxon>
        <taxon>Magnoliopsida</taxon>
        <taxon>eudicotyledons</taxon>
        <taxon>Gunneridae</taxon>
        <taxon>Pentapetalae</taxon>
        <taxon>asterids</taxon>
        <taxon>lamiids</taxon>
        <taxon>Solanales</taxon>
        <taxon>Solanaceae</taxon>
        <taxon>Solanoideae</taxon>
        <taxon>Datureae</taxon>
        <taxon>Datura</taxon>
    </lineage>
</organism>
<keyword evidence="3" id="KW-1185">Reference proteome</keyword>
<evidence type="ECO:0000313" key="2">
    <source>
        <dbReference type="EMBL" id="MCD7455857.1"/>
    </source>
</evidence>
<comment type="caution">
    <text evidence="2">The sequence shown here is derived from an EMBL/GenBank/DDBJ whole genome shotgun (WGS) entry which is preliminary data.</text>
</comment>
<feature type="compositionally biased region" description="Polar residues" evidence="1">
    <location>
        <begin position="123"/>
        <end position="141"/>
    </location>
</feature>